<evidence type="ECO:0000256" key="4">
    <source>
        <dbReference type="ARBA" id="ARBA00023002"/>
    </source>
</evidence>
<keyword evidence="7" id="KW-1185">Reference proteome</keyword>
<feature type="chain" id="PRO_5012458152" evidence="5">
    <location>
        <begin position="16"/>
        <end position="375"/>
    </location>
</feature>
<dbReference type="InterPro" id="IPR036291">
    <property type="entry name" value="NAD(P)-bd_dom_sf"/>
</dbReference>
<dbReference type="Gene3D" id="3.40.50.720">
    <property type="entry name" value="NAD(P)-binding Rossmann-like Domain"/>
    <property type="match status" value="1"/>
</dbReference>
<keyword evidence="2" id="KW-0963">Cytoplasm</keyword>
<dbReference type="GO" id="GO:0006729">
    <property type="term" value="P:tetrahydrobiopterin biosynthetic process"/>
    <property type="evidence" value="ECO:0007669"/>
    <property type="project" value="TreeGrafter"/>
</dbReference>
<dbReference type="SUPFAM" id="SSF51735">
    <property type="entry name" value="NAD(P)-binding Rossmann-fold domains"/>
    <property type="match status" value="1"/>
</dbReference>
<dbReference type="EMBL" id="LSSL01000404">
    <property type="protein sequence ID" value="OLY84672.1"/>
    <property type="molecule type" value="Genomic_DNA"/>
</dbReference>
<reference evidence="6 7" key="1">
    <citation type="journal article" date="2016" name="Mol. Biol. Evol.">
        <title>Genome-Wide Survey of Gut Fungi (Harpellales) Reveals the First Horizontally Transferred Ubiquitin Gene from a Mosquito Host.</title>
        <authorList>
            <person name="Wang Y."/>
            <person name="White M.M."/>
            <person name="Kvist S."/>
            <person name="Moncalvo J.M."/>
        </authorList>
    </citation>
    <scope>NUCLEOTIDE SEQUENCE [LARGE SCALE GENOMIC DNA]</scope>
    <source>
        <strain evidence="6 7">ALG-7-W6</strain>
    </source>
</reference>
<evidence type="ECO:0000256" key="5">
    <source>
        <dbReference type="SAM" id="SignalP"/>
    </source>
</evidence>
<dbReference type="GO" id="GO:0005737">
    <property type="term" value="C:cytoplasm"/>
    <property type="evidence" value="ECO:0007669"/>
    <property type="project" value="UniProtKB-SubCell"/>
</dbReference>
<evidence type="ECO:0000256" key="1">
    <source>
        <dbReference type="ARBA" id="ARBA00004496"/>
    </source>
</evidence>
<dbReference type="AlphaFoldDB" id="A0A1R0H643"/>
<sequence>MLLLYILSLWALVSCSPIDSIDTTHRLLFSGNEGPHPNQLVPPSIDPIAVPIQQAPVFRQSCPVLNGISNDNSAPPPVNAALAPASTQTDARVLMFPLANYQGTPKVFENVSTNKCYNTEASGFGVEIAFELAAQHSSLQKDFSTHFLLFGREESKLSQTAQRIESLPEISVSIAPNFELSSVQASTELLISQTKRVANEIGIQNIRSVLVIFNSGTTGDLSKRIGDYDSVSEISSYYSINLVSFTANVSQLVKYLHSNQFQSVTLVQISSLLAVKPYPYWSLYASAKAARDMLFGVIAQEYPSIKTLNYAPGPLDNTMQASVVSTIGDPIQRRIYSDMKNEGNLVNMNSSARKLVHVLSNNSFVSGSHIDFYDE</sequence>
<dbReference type="OrthoDB" id="153074at2759"/>
<feature type="signal peptide" evidence="5">
    <location>
        <begin position="1"/>
        <end position="15"/>
    </location>
</feature>
<keyword evidence="3" id="KW-0521">NADP</keyword>
<dbReference type="GO" id="GO:0004757">
    <property type="term" value="F:sepiapterin reductase (NADP+) activity"/>
    <property type="evidence" value="ECO:0007669"/>
    <property type="project" value="TreeGrafter"/>
</dbReference>
<gene>
    <name evidence="6" type="ORF">AYI68_g1156</name>
</gene>
<proteinExistence type="predicted"/>
<name>A0A1R0H643_9FUNG</name>
<dbReference type="InterPro" id="IPR051721">
    <property type="entry name" value="Biopterin_syn/organic_redct"/>
</dbReference>
<evidence type="ECO:0000256" key="2">
    <source>
        <dbReference type="ARBA" id="ARBA00022490"/>
    </source>
</evidence>
<keyword evidence="5" id="KW-0732">Signal</keyword>
<dbReference type="InterPro" id="IPR002347">
    <property type="entry name" value="SDR_fam"/>
</dbReference>
<organism evidence="6 7">
    <name type="scientific">Smittium mucronatum</name>
    <dbReference type="NCBI Taxonomy" id="133383"/>
    <lineage>
        <taxon>Eukaryota</taxon>
        <taxon>Fungi</taxon>
        <taxon>Fungi incertae sedis</taxon>
        <taxon>Zoopagomycota</taxon>
        <taxon>Kickxellomycotina</taxon>
        <taxon>Harpellomycetes</taxon>
        <taxon>Harpellales</taxon>
        <taxon>Legeriomycetaceae</taxon>
        <taxon>Smittium</taxon>
    </lineage>
</organism>
<comment type="subcellular location">
    <subcellularLocation>
        <location evidence="1">Cytoplasm</location>
    </subcellularLocation>
</comment>
<protein>
    <submittedName>
        <fullName evidence="6">Sepiapterin reductase</fullName>
    </submittedName>
</protein>
<evidence type="ECO:0000313" key="6">
    <source>
        <dbReference type="EMBL" id="OLY84672.1"/>
    </source>
</evidence>
<dbReference type="Pfam" id="PF00106">
    <property type="entry name" value="adh_short"/>
    <property type="match status" value="1"/>
</dbReference>
<dbReference type="PANTHER" id="PTHR44085">
    <property type="entry name" value="SEPIAPTERIN REDUCTASE"/>
    <property type="match status" value="1"/>
</dbReference>
<keyword evidence="4" id="KW-0560">Oxidoreductase</keyword>
<comment type="caution">
    <text evidence="6">The sequence shown here is derived from an EMBL/GenBank/DDBJ whole genome shotgun (WGS) entry which is preliminary data.</text>
</comment>
<evidence type="ECO:0000313" key="7">
    <source>
        <dbReference type="Proteomes" id="UP000187455"/>
    </source>
</evidence>
<accession>A0A1R0H643</accession>
<dbReference type="PANTHER" id="PTHR44085:SF2">
    <property type="entry name" value="SEPIAPTERIN REDUCTASE"/>
    <property type="match status" value="1"/>
</dbReference>
<dbReference type="Proteomes" id="UP000187455">
    <property type="component" value="Unassembled WGS sequence"/>
</dbReference>
<evidence type="ECO:0000256" key="3">
    <source>
        <dbReference type="ARBA" id="ARBA00022857"/>
    </source>
</evidence>
<dbReference type="STRING" id="133383.A0A1R0H643"/>